<keyword evidence="1" id="KW-0175">Coiled coil</keyword>
<feature type="compositionally biased region" description="Basic and acidic residues" evidence="2">
    <location>
        <begin position="8"/>
        <end position="25"/>
    </location>
</feature>
<organism evidence="3 4">
    <name type="scientific">Blyttiomyces helicus</name>
    <dbReference type="NCBI Taxonomy" id="388810"/>
    <lineage>
        <taxon>Eukaryota</taxon>
        <taxon>Fungi</taxon>
        <taxon>Fungi incertae sedis</taxon>
        <taxon>Chytridiomycota</taxon>
        <taxon>Chytridiomycota incertae sedis</taxon>
        <taxon>Chytridiomycetes</taxon>
        <taxon>Chytridiomycetes incertae sedis</taxon>
        <taxon>Blyttiomyces</taxon>
    </lineage>
</organism>
<dbReference type="EMBL" id="ML002181">
    <property type="protein sequence ID" value="RKO82716.1"/>
    <property type="molecule type" value="Genomic_DNA"/>
</dbReference>
<feature type="region of interest" description="Disordered" evidence="2">
    <location>
        <begin position="110"/>
        <end position="174"/>
    </location>
</feature>
<dbReference type="Proteomes" id="UP000269721">
    <property type="component" value="Unassembled WGS sequence"/>
</dbReference>
<feature type="compositionally biased region" description="Acidic residues" evidence="2">
    <location>
        <begin position="26"/>
        <end position="35"/>
    </location>
</feature>
<evidence type="ECO:0000313" key="3">
    <source>
        <dbReference type="EMBL" id="RKO82716.1"/>
    </source>
</evidence>
<protein>
    <submittedName>
        <fullName evidence="3">Uncharacterized protein</fullName>
    </submittedName>
</protein>
<feature type="region of interest" description="Disordered" evidence="2">
    <location>
        <begin position="1"/>
        <end position="38"/>
    </location>
</feature>
<feature type="compositionally biased region" description="Acidic residues" evidence="2">
    <location>
        <begin position="131"/>
        <end position="165"/>
    </location>
</feature>
<evidence type="ECO:0000256" key="1">
    <source>
        <dbReference type="SAM" id="Coils"/>
    </source>
</evidence>
<keyword evidence="4" id="KW-1185">Reference proteome</keyword>
<feature type="non-terminal residue" evidence="3">
    <location>
        <position position="476"/>
    </location>
</feature>
<gene>
    <name evidence="3" type="ORF">BDK51DRAFT_43809</name>
</gene>
<feature type="non-terminal residue" evidence="3">
    <location>
        <position position="1"/>
    </location>
</feature>
<evidence type="ECO:0000256" key="2">
    <source>
        <dbReference type="SAM" id="MobiDB-lite"/>
    </source>
</evidence>
<reference evidence="4" key="1">
    <citation type="journal article" date="2018" name="Nat. Microbiol.">
        <title>Leveraging single-cell genomics to expand the fungal tree of life.</title>
        <authorList>
            <person name="Ahrendt S.R."/>
            <person name="Quandt C.A."/>
            <person name="Ciobanu D."/>
            <person name="Clum A."/>
            <person name="Salamov A."/>
            <person name="Andreopoulos B."/>
            <person name="Cheng J.F."/>
            <person name="Woyke T."/>
            <person name="Pelin A."/>
            <person name="Henrissat B."/>
            <person name="Reynolds N.K."/>
            <person name="Benny G.L."/>
            <person name="Smith M.E."/>
            <person name="James T.Y."/>
            <person name="Grigoriev I.V."/>
        </authorList>
    </citation>
    <scope>NUCLEOTIDE SEQUENCE [LARGE SCALE GENOMIC DNA]</scope>
</reference>
<proteinExistence type="predicted"/>
<evidence type="ECO:0000313" key="4">
    <source>
        <dbReference type="Proteomes" id="UP000269721"/>
    </source>
</evidence>
<name>A0A4P9VY68_9FUNG</name>
<accession>A0A4P9VY68</accession>
<feature type="coiled-coil region" evidence="1">
    <location>
        <begin position="294"/>
        <end position="391"/>
    </location>
</feature>
<sequence length="476" mass="52540">PITLDPIVKPEKDEDKEDGVEKEIGVEEEVDEQEEDSAKVIADRESDVAEPIFERNIARTSGRRGTVKASALADEHATLRTTVDELTGEPTQKHATHVDVERHAAEMQDECEISETVGPVLDEVKDKVEEDGMEEDERGSEVEEKEECDDEENDVDEEVDEEEEDWAKGIVNRESDVGRPISERDIVRKSSRRATVKVGALADENNALRTTVNELTGESTLSAAAHEVDVELLAAEMRDELGSNDVVGTPGAEIERSGAQIMEVEEEHWNIAEVGEKEGEESAFRLEAEKAARRLQAEDDARRLEATASELAEVRKQSDAQIRTLEGRNTELEAVRDEADTKIAALSVELSTARDQPDAIAPFILEDLPRRAAMEAKLDAATQNITHLRQMIADRESKLAQAVSERDLAREWGRRVTVNSIENALTLGDEKASLYATMEGKLQAAFAQVDEIAASLEIVSGAEEEAQKALVKAQEK</sequence>
<dbReference type="AlphaFoldDB" id="A0A4P9VY68"/>